<gene>
    <name evidence="2" type="ORF">KV397_04040</name>
</gene>
<sequence length="242" mass="25024">MRGTIQSEALRCVSGLSLLAVYLVAFLLPAFVLFSDGSRLDVAGLDPAAATTRLLEPLAWSAVSAAFVGAYGVTREYYYGSMDRTLTSVGFRRAFAGKLVAGVLVALALSVGLFAVWTTGVAVFLSRSGLSLTLTPDGWRLCAGALVGGVLGALIGGAIGWITRNYYVTAVFVLVLPMVGELALLRTVPEVAKFSPGLALAALGVPGYQGRLLEFGPALVVALALTAGLVAVAWTGGRRRAG</sequence>
<name>A0ABY4IYB7_9MICO</name>
<feature type="transmembrane region" description="Helical" evidence="1">
    <location>
        <begin position="166"/>
        <end position="185"/>
    </location>
</feature>
<dbReference type="EMBL" id="CP078078">
    <property type="protein sequence ID" value="UPL16992.1"/>
    <property type="molecule type" value="Genomic_DNA"/>
</dbReference>
<organism evidence="2 3">
    <name type="scientific">Microbacterium aurugineum</name>
    <dbReference type="NCBI Taxonomy" id="2851642"/>
    <lineage>
        <taxon>Bacteria</taxon>
        <taxon>Bacillati</taxon>
        <taxon>Actinomycetota</taxon>
        <taxon>Actinomycetes</taxon>
        <taxon>Micrococcales</taxon>
        <taxon>Microbacteriaceae</taxon>
        <taxon>Microbacterium</taxon>
    </lineage>
</organism>
<protein>
    <submittedName>
        <fullName evidence="2">ABC transporter permease</fullName>
    </submittedName>
</protein>
<feature type="transmembrane region" description="Helical" evidence="1">
    <location>
        <begin position="12"/>
        <end position="34"/>
    </location>
</feature>
<evidence type="ECO:0000313" key="2">
    <source>
        <dbReference type="EMBL" id="UPL16992.1"/>
    </source>
</evidence>
<feature type="transmembrane region" description="Helical" evidence="1">
    <location>
        <begin position="138"/>
        <end position="159"/>
    </location>
</feature>
<feature type="transmembrane region" description="Helical" evidence="1">
    <location>
        <begin position="54"/>
        <end position="74"/>
    </location>
</feature>
<feature type="transmembrane region" description="Helical" evidence="1">
    <location>
        <begin position="215"/>
        <end position="236"/>
    </location>
</feature>
<accession>A0ABY4IYB7</accession>
<keyword evidence="1" id="KW-0472">Membrane</keyword>
<evidence type="ECO:0000313" key="3">
    <source>
        <dbReference type="Proteomes" id="UP000830631"/>
    </source>
</evidence>
<proteinExistence type="predicted"/>
<keyword evidence="1" id="KW-1133">Transmembrane helix</keyword>
<keyword evidence="3" id="KW-1185">Reference proteome</keyword>
<feature type="transmembrane region" description="Helical" evidence="1">
    <location>
        <begin position="95"/>
        <end position="118"/>
    </location>
</feature>
<keyword evidence="1" id="KW-0812">Transmembrane</keyword>
<reference evidence="2 3" key="1">
    <citation type="submission" date="2021-06" db="EMBL/GenBank/DDBJ databases">
        <title>Genome-based taxonomic framework of Microbacterium strains isolated from marine environment, the description of four new species and reclassification of four preexisting species.</title>
        <authorList>
            <person name="Lee S.D."/>
            <person name="Kim S.-M."/>
            <person name="Byeon Y.-S."/>
            <person name="Yang H.L."/>
            <person name="Kim I.S."/>
        </authorList>
    </citation>
    <scope>NUCLEOTIDE SEQUENCE [LARGE SCALE GENOMIC DNA]</scope>
    <source>
        <strain evidence="2 3">KSW4-10</strain>
    </source>
</reference>
<evidence type="ECO:0000256" key="1">
    <source>
        <dbReference type="SAM" id="Phobius"/>
    </source>
</evidence>
<dbReference type="RefSeq" id="WP_261812221.1">
    <property type="nucleotide sequence ID" value="NZ_CP078078.1"/>
</dbReference>
<dbReference type="Proteomes" id="UP000830631">
    <property type="component" value="Chromosome"/>
</dbReference>